<dbReference type="InterPro" id="IPR052214">
    <property type="entry name" value="DAG_Lipase-Related"/>
</dbReference>
<dbReference type="GO" id="GO:0016787">
    <property type="term" value="F:hydrolase activity"/>
    <property type="evidence" value="ECO:0007669"/>
    <property type="project" value="UniProtKB-KW"/>
</dbReference>
<keyword evidence="7" id="KW-0378">Hydrolase</keyword>
<comment type="subcellular location">
    <subcellularLocation>
        <location evidence="2">Cell membrane</location>
        <topology evidence="2">Multi-pass membrane protein</topology>
    </subcellularLocation>
</comment>
<evidence type="ECO:0000259" key="17">
    <source>
        <dbReference type="Pfam" id="PF01764"/>
    </source>
</evidence>
<protein>
    <recommendedName>
        <fullName evidence="14">sn-1-specific diacylglycerol lipase</fullName>
        <ecNumber evidence="14">3.1.1.116</ecNumber>
    </recommendedName>
</protein>
<evidence type="ECO:0000256" key="5">
    <source>
        <dbReference type="ARBA" id="ARBA00022692"/>
    </source>
</evidence>
<evidence type="ECO:0000256" key="11">
    <source>
        <dbReference type="ARBA" id="ARBA00023098"/>
    </source>
</evidence>
<keyword evidence="10 16" id="KW-1133">Transmembrane helix</keyword>
<dbReference type="InterPro" id="IPR029058">
    <property type="entry name" value="AB_hydrolase_fold"/>
</dbReference>
<dbReference type="SUPFAM" id="SSF53474">
    <property type="entry name" value="alpha/beta-Hydrolases"/>
    <property type="match status" value="1"/>
</dbReference>
<evidence type="ECO:0000256" key="4">
    <source>
        <dbReference type="ARBA" id="ARBA00022553"/>
    </source>
</evidence>
<evidence type="ECO:0000313" key="18">
    <source>
        <dbReference type="EMBL" id="KAL3821976.1"/>
    </source>
</evidence>
<dbReference type="AlphaFoldDB" id="A0ABD3SBS3"/>
<dbReference type="Pfam" id="PF01764">
    <property type="entry name" value="Lipase_3"/>
    <property type="match status" value="1"/>
</dbReference>
<dbReference type="GO" id="GO:0016042">
    <property type="term" value="P:lipid catabolic process"/>
    <property type="evidence" value="ECO:0007669"/>
    <property type="project" value="UniProtKB-KW"/>
</dbReference>
<reference evidence="18 19" key="1">
    <citation type="submission" date="2024-10" db="EMBL/GenBank/DDBJ databases">
        <title>Updated reference genomes for cyclostephanoid diatoms.</title>
        <authorList>
            <person name="Roberts W.R."/>
            <person name="Alverson A.J."/>
        </authorList>
    </citation>
    <scope>NUCLEOTIDE SEQUENCE [LARGE SCALE GENOMIC DNA]</scope>
    <source>
        <strain evidence="18 19">AJA228-03</strain>
    </source>
</reference>
<proteinExistence type="predicted"/>
<gene>
    <name evidence="18" type="ORF">ACHAXA_002962</name>
</gene>
<comment type="catalytic activity">
    <reaction evidence="13">
        <text>a 1,2-diacyl-sn-glycerol + H2O = a 2-acylglycerol + a fatty acid + H(+)</text>
        <dbReference type="Rhea" id="RHEA:33275"/>
        <dbReference type="ChEBI" id="CHEBI:15377"/>
        <dbReference type="ChEBI" id="CHEBI:15378"/>
        <dbReference type="ChEBI" id="CHEBI:17389"/>
        <dbReference type="ChEBI" id="CHEBI:17815"/>
        <dbReference type="ChEBI" id="CHEBI:28868"/>
        <dbReference type="EC" id="3.1.1.116"/>
    </reaction>
    <physiologicalReaction direction="left-to-right" evidence="13">
        <dbReference type="Rhea" id="RHEA:33276"/>
    </physiologicalReaction>
</comment>
<evidence type="ECO:0000256" key="10">
    <source>
        <dbReference type="ARBA" id="ARBA00022989"/>
    </source>
</evidence>
<feature type="domain" description="Fungal lipase-type" evidence="17">
    <location>
        <begin position="480"/>
        <end position="621"/>
    </location>
</feature>
<evidence type="ECO:0000256" key="8">
    <source>
        <dbReference type="ARBA" id="ARBA00022837"/>
    </source>
</evidence>
<keyword evidence="9" id="KW-0442">Lipid degradation</keyword>
<keyword evidence="19" id="KW-1185">Reference proteome</keyword>
<sequence length="995" mass="111498">MPALTVFKNFTTRPFAGDDLQIVCFVLALYRGIQLACLVPILVRMIVRRFNGADLLINGYGPWCPQYEYYHDENYLTFTIDIEDEKVELTRPKYSSITFGLASVFLILDVAWIITVWATANVGTPTRGMGRDERQRKLLLFKMLVLNAFPIALLVTGILYIEGIRYDNYGCGVGVDLVQKSPEEDFASVLFKVLLVTYALELMVFPAIVVNRIVRVLRSNRVTQSGRYATKAKGERLEQCLGGLLGCISCCCRGQGGKEIKNQGEMKDFASNLMEFANNDTKVNVTLSDMYVGGMMLARVQAERKFNATINLQRTMNLNNSAGASADGGGEEEKEEEEEEGQIGSSPSFDRRARLGTIHQFTRRRSILTVQADDGGGCIVVPKNVLAHTNPNDVETLRNAAHYSKYAECAYLYIQMALMDLLPRDATKFIRDFDKMSPMPCFSLANCDIPYAQLYYSNFYNGITATPYSILVDEKERSVVITVRGTKSLEDWVMDLQYVPQPLDKVGELCGFDGNGHHCHKGVLTRCKWMYNDIKKNRVLKHLYSSSSPYEKYNLVVVGHSLGGGCAQVLSLMLRPSFPSLRCFAYEPPGCIFDDLLSEYCKEYITSIIRHDDVVPRVTQQNLEVLRDEFFDIIARIKVSKSKVFHDVRAPCPQTHLALRNAQLLCPKGQIDRDTEFYKAVEAFRDERARKNKIGVISVKLYIPGQIIHLVDTLGDETKYVAYWASRYDFNQVILSKRMLPDHDIPSLVHILRNLKLDDVHQVNTWQEDKEEAEGEEVEIRLIVPSSNPQGKFPLVLAIVGSIAIILAIFSNQGCHYVTRSSIIEPSDGGLPYTGVGLNAGLWSYNLKQCIPGEICNSTDKATLGNYEDSPYCQPMPVLYGTDAYWTTARVFGTATVLLGICGTTLVSTATWTKLKPRSLFCISALFIIITLFQGLQFLFLKSDLCGVWTFPYSGDVIKSNCTLSSDGYLGVAAIFLWIIIASGCSHMARRAIEG</sequence>
<feature type="transmembrane region" description="Helical" evidence="16">
    <location>
        <begin position="20"/>
        <end position="43"/>
    </location>
</feature>
<dbReference type="GO" id="GO:0005886">
    <property type="term" value="C:plasma membrane"/>
    <property type="evidence" value="ECO:0007669"/>
    <property type="project" value="UniProtKB-SubCell"/>
</dbReference>
<dbReference type="Proteomes" id="UP001530377">
    <property type="component" value="Unassembled WGS sequence"/>
</dbReference>
<keyword evidence="6" id="KW-0479">Metal-binding</keyword>
<keyword evidence="4" id="KW-0597">Phosphoprotein</keyword>
<keyword evidence="8" id="KW-0106">Calcium</keyword>
<evidence type="ECO:0000256" key="13">
    <source>
        <dbReference type="ARBA" id="ARBA00024531"/>
    </source>
</evidence>
<organism evidence="18 19">
    <name type="scientific">Cyclostephanos tholiformis</name>
    <dbReference type="NCBI Taxonomy" id="382380"/>
    <lineage>
        <taxon>Eukaryota</taxon>
        <taxon>Sar</taxon>
        <taxon>Stramenopiles</taxon>
        <taxon>Ochrophyta</taxon>
        <taxon>Bacillariophyta</taxon>
        <taxon>Coscinodiscophyceae</taxon>
        <taxon>Thalassiosirophycidae</taxon>
        <taxon>Stephanodiscales</taxon>
        <taxon>Stephanodiscaceae</taxon>
        <taxon>Cyclostephanos</taxon>
    </lineage>
</organism>
<keyword evidence="5 16" id="KW-0812">Transmembrane</keyword>
<evidence type="ECO:0000256" key="14">
    <source>
        <dbReference type="ARBA" id="ARBA00026104"/>
    </source>
</evidence>
<evidence type="ECO:0000256" key="12">
    <source>
        <dbReference type="ARBA" id="ARBA00023136"/>
    </source>
</evidence>
<accession>A0ABD3SBS3</accession>
<keyword evidence="12 16" id="KW-0472">Membrane</keyword>
<evidence type="ECO:0000256" key="1">
    <source>
        <dbReference type="ARBA" id="ARBA00001913"/>
    </source>
</evidence>
<evidence type="ECO:0000256" key="9">
    <source>
        <dbReference type="ARBA" id="ARBA00022963"/>
    </source>
</evidence>
<evidence type="ECO:0000256" key="6">
    <source>
        <dbReference type="ARBA" id="ARBA00022723"/>
    </source>
</evidence>
<keyword evidence="11" id="KW-0443">Lipid metabolism</keyword>
<feature type="region of interest" description="Disordered" evidence="15">
    <location>
        <begin position="319"/>
        <end position="349"/>
    </location>
</feature>
<evidence type="ECO:0000256" key="7">
    <source>
        <dbReference type="ARBA" id="ARBA00022801"/>
    </source>
</evidence>
<evidence type="ECO:0000256" key="15">
    <source>
        <dbReference type="SAM" id="MobiDB-lite"/>
    </source>
</evidence>
<evidence type="ECO:0000256" key="3">
    <source>
        <dbReference type="ARBA" id="ARBA00022475"/>
    </source>
</evidence>
<keyword evidence="3" id="KW-1003">Cell membrane</keyword>
<evidence type="ECO:0000256" key="16">
    <source>
        <dbReference type="SAM" id="Phobius"/>
    </source>
</evidence>
<name>A0ABD3SBS3_9STRA</name>
<comment type="cofactor">
    <cofactor evidence="1">
        <name>Ca(2+)</name>
        <dbReference type="ChEBI" id="CHEBI:29108"/>
    </cofactor>
</comment>
<feature type="transmembrane region" description="Helical" evidence="16">
    <location>
        <begin position="969"/>
        <end position="989"/>
    </location>
</feature>
<dbReference type="CDD" id="cd00519">
    <property type="entry name" value="Lipase_3"/>
    <property type="match status" value="1"/>
</dbReference>
<feature type="transmembrane region" description="Helical" evidence="16">
    <location>
        <begin position="920"/>
        <end position="940"/>
    </location>
</feature>
<dbReference type="EC" id="3.1.1.116" evidence="14"/>
<evidence type="ECO:0000256" key="2">
    <source>
        <dbReference type="ARBA" id="ARBA00004651"/>
    </source>
</evidence>
<dbReference type="GO" id="GO:0046872">
    <property type="term" value="F:metal ion binding"/>
    <property type="evidence" value="ECO:0007669"/>
    <property type="project" value="UniProtKB-KW"/>
</dbReference>
<dbReference type="EMBL" id="JALLPB020000077">
    <property type="protein sequence ID" value="KAL3821976.1"/>
    <property type="molecule type" value="Genomic_DNA"/>
</dbReference>
<dbReference type="PANTHER" id="PTHR45792">
    <property type="entry name" value="DIACYLGLYCEROL LIPASE HOMOLOG-RELATED"/>
    <property type="match status" value="1"/>
</dbReference>
<feature type="transmembrane region" description="Helical" evidence="16">
    <location>
        <begin position="140"/>
        <end position="161"/>
    </location>
</feature>
<feature type="transmembrane region" description="Helical" evidence="16">
    <location>
        <begin position="793"/>
        <end position="810"/>
    </location>
</feature>
<dbReference type="PANTHER" id="PTHR45792:SF8">
    <property type="entry name" value="DIACYLGLYCEROL LIPASE-ALPHA"/>
    <property type="match status" value="1"/>
</dbReference>
<comment type="caution">
    <text evidence="18">The sequence shown here is derived from an EMBL/GenBank/DDBJ whole genome shotgun (WGS) entry which is preliminary data.</text>
</comment>
<dbReference type="Gene3D" id="3.40.50.1820">
    <property type="entry name" value="alpha/beta hydrolase"/>
    <property type="match status" value="1"/>
</dbReference>
<feature type="transmembrane region" description="Helical" evidence="16">
    <location>
        <begin position="99"/>
        <end position="120"/>
    </location>
</feature>
<feature type="transmembrane region" description="Helical" evidence="16">
    <location>
        <begin position="189"/>
        <end position="210"/>
    </location>
</feature>
<dbReference type="InterPro" id="IPR002921">
    <property type="entry name" value="Fungal_lipase-type"/>
</dbReference>
<feature type="compositionally biased region" description="Acidic residues" evidence="15">
    <location>
        <begin position="329"/>
        <end position="341"/>
    </location>
</feature>
<evidence type="ECO:0000313" key="19">
    <source>
        <dbReference type="Proteomes" id="UP001530377"/>
    </source>
</evidence>